<dbReference type="SUPFAM" id="SSF51735">
    <property type="entry name" value="NAD(P)-binding Rossmann-fold domains"/>
    <property type="match status" value="1"/>
</dbReference>
<dbReference type="Pfam" id="PF03435">
    <property type="entry name" value="Sacchrp_dh_NADP"/>
    <property type="match status" value="1"/>
</dbReference>
<evidence type="ECO:0000313" key="2">
    <source>
        <dbReference type="EMBL" id="QHC00231.1"/>
    </source>
</evidence>
<name>A0A7L4YLT5_9ACTN</name>
<dbReference type="InParanoid" id="A0A7L4YLT5"/>
<reference evidence="2 3" key="1">
    <citation type="journal article" date="2018" name="Int. J. Syst. Evol. Microbiol.">
        <title>Epidermidibacterium keratini gen. nov., sp. nov., a member of the family Sporichthyaceae, isolated from keratin epidermis.</title>
        <authorList>
            <person name="Lee D.G."/>
            <person name="Trujillo M.E."/>
            <person name="Kang S."/>
            <person name="Nam J.J."/>
            <person name="Kim Y.J."/>
        </authorList>
    </citation>
    <scope>NUCLEOTIDE SEQUENCE [LARGE SCALE GENOMIC DNA]</scope>
    <source>
        <strain evidence="2 3">EPI-7</strain>
    </source>
</reference>
<dbReference type="Gene3D" id="3.40.50.720">
    <property type="entry name" value="NAD(P)-binding Rossmann-like Domain"/>
    <property type="match status" value="1"/>
</dbReference>
<dbReference type="PANTHER" id="PTHR43781">
    <property type="entry name" value="SACCHAROPINE DEHYDROGENASE"/>
    <property type="match status" value="1"/>
</dbReference>
<proteinExistence type="predicted"/>
<dbReference type="OrthoDB" id="9774199at2"/>
<accession>A0A7L4YLT5</accession>
<evidence type="ECO:0000313" key="3">
    <source>
        <dbReference type="Proteomes" id="UP000463857"/>
    </source>
</evidence>
<dbReference type="KEGG" id="eke:EK0264_08035"/>
<protein>
    <submittedName>
        <fullName evidence="2">Saccharopine dehydrogenase</fullName>
    </submittedName>
</protein>
<dbReference type="PANTHER" id="PTHR43781:SF1">
    <property type="entry name" value="SACCHAROPINE DEHYDROGENASE"/>
    <property type="match status" value="1"/>
</dbReference>
<dbReference type="EMBL" id="CP047156">
    <property type="protein sequence ID" value="QHC00231.1"/>
    <property type="molecule type" value="Genomic_DNA"/>
</dbReference>
<keyword evidence="3" id="KW-1185">Reference proteome</keyword>
<dbReference type="AlphaFoldDB" id="A0A7L4YLT5"/>
<gene>
    <name evidence="2" type="ORF">EK0264_08035</name>
</gene>
<dbReference type="InterPro" id="IPR005097">
    <property type="entry name" value="Sacchrp_dh_NADP-bd"/>
</dbReference>
<sequence length="367" mass="37981">MSKIVLLGATGYTGELTAHALRRQGSTPLLAARREDALQELAASVGGDFPTAVADISDPASVRALLDPGDVLITTVGPFARWGEVAVEAAIDAGAHYLDSTGEASFIRDIFLKFGPRAEQAGVTLLTAMGYDWVPGNLAGAVAIERGGDEVSGVLVGYFNGGKTTSQSMSGGTFASSAGAMFYPSHSHSGGQFVTERNASRVHDFGEVEDGVPARAFSVGSSESLSLPRVYQELQTVDVYLGWNDPDKVQAQAAALEPVLADEGARAKMMAEAEANMPGSTGGPDAELRAQSYAVILAEGIDAAGDVRSKVRAQGANGYDFTADFLALAGRAVLDGEVTKRGAIGPVEAFGVPRLTELVAQAGITLD</sequence>
<dbReference type="RefSeq" id="WP_159544508.1">
    <property type="nucleotide sequence ID" value="NZ_CP047156.1"/>
</dbReference>
<organism evidence="2 3">
    <name type="scientific">Epidermidibacterium keratini</name>
    <dbReference type="NCBI Taxonomy" id="1891644"/>
    <lineage>
        <taxon>Bacteria</taxon>
        <taxon>Bacillati</taxon>
        <taxon>Actinomycetota</taxon>
        <taxon>Actinomycetes</taxon>
        <taxon>Sporichthyales</taxon>
        <taxon>Sporichthyaceae</taxon>
        <taxon>Epidermidibacterium</taxon>
    </lineage>
</organism>
<dbReference type="Proteomes" id="UP000463857">
    <property type="component" value="Chromosome"/>
</dbReference>
<dbReference type="InterPro" id="IPR036291">
    <property type="entry name" value="NAD(P)-bd_dom_sf"/>
</dbReference>
<feature type="domain" description="Saccharopine dehydrogenase NADP binding" evidence="1">
    <location>
        <begin position="4"/>
        <end position="126"/>
    </location>
</feature>
<evidence type="ECO:0000259" key="1">
    <source>
        <dbReference type="Pfam" id="PF03435"/>
    </source>
</evidence>